<keyword evidence="3" id="KW-1185">Reference proteome</keyword>
<sequence length="104" mass="11705">SLLTDLMCGPWISPLFSLNISHQHTSEQHEIFSLQGKCPEGWTRFGCSCYFKSTEKKTWSESRTDCRRRGSDLVMINSKEEQVRASGSGSGSDLGPSPFFFIVH</sequence>
<evidence type="ECO:0000256" key="1">
    <source>
        <dbReference type="SAM" id="MobiDB-lite"/>
    </source>
</evidence>
<dbReference type="Proteomes" id="UP000265040">
    <property type="component" value="Chromosome 11"/>
</dbReference>
<reference evidence="2" key="2">
    <citation type="submission" date="2025-08" db="UniProtKB">
        <authorList>
            <consortium name="Ensembl"/>
        </authorList>
    </citation>
    <scope>IDENTIFICATION</scope>
</reference>
<dbReference type="Gene3D" id="3.10.100.10">
    <property type="entry name" value="Mannose-Binding Protein A, subunit A"/>
    <property type="match status" value="1"/>
</dbReference>
<dbReference type="InterPro" id="IPR050828">
    <property type="entry name" value="C-type_lectin/matrix_domain"/>
</dbReference>
<proteinExistence type="predicted"/>
<name>A0AAQ6IDH6_ANATE</name>
<evidence type="ECO:0000313" key="3">
    <source>
        <dbReference type="Proteomes" id="UP000265040"/>
    </source>
</evidence>
<evidence type="ECO:0008006" key="4">
    <source>
        <dbReference type="Google" id="ProtNLM"/>
    </source>
</evidence>
<dbReference type="SUPFAM" id="SSF56436">
    <property type="entry name" value="C-type lectin-like"/>
    <property type="match status" value="1"/>
</dbReference>
<organism evidence="2 3">
    <name type="scientific">Anabas testudineus</name>
    <name type="common">Climbing perch</name>
    <name type="synonym">Anthias testudineus</name>
    <dbReference type="NCBI Taxonomy" id="64144"/>
    <lineage>
        <taxon>Eukaryota</taxon>
        <taxon>Metazoa</taxon>
        <taxon>Chordata</taxon>
        <taxon>Craniata</taxon>
        <taxon>Vertebrata</taxon>
        <taxon>Euteleostomi</taxon>
        <taxon>Actinopterygii</taxon>
        <taxon>Neopterygii</taxon>
        <taxon>Teleostei</taxon>
        <taxon>Neoteleostei</taxon>
        <taxon>Acanthomorphata</taxon>
        <taxon>Anabantaria</taxon>
        <taxon>Anabantiformes</taxon>
        <taxon>Anabantoidei</taxon>
        <taxon>Anabantidae</taxon>
        <taxon>Anabas</taxon>
    </lineage>
</organism>
<feature type="region of interest" description="Disordered" evidence="1">
    <location>
        <begin position="81"/>
        <end position="104"/>
    </location>
</feature>
<dbReference type="AlphaFoldDB" id="A0AAQ6IDH6"/>
<dbReference type="InterPro" id="IPR016186">
    <property type="entry name" value="C-type_lectin-like/link_sf"/>
</dbReference>
<dbReference type="PANTHER" id="PTHR45710">
    <property type="entry name" value="C-TYPE LECTIN DOMAIN-CONTAINING PROTEIN 180"/>
    <property type="match status" value="1"/>
</dbReference>
<dbReference type="InterPro" id="IPR016187">
    <property type="entry name" value="CTDL_fold"/>
</dbReference>
<dbReference type="Ensembl" id="ENSATET00000073686.1">
    <property type="protein sequence ID" value="ENSATEP00000072701.1"/>
    <property type="gene ID" value="ENSATEG00000031717.1"/>
</dbReference>
<dbReference type="GeneTree" id="ENSGT01000000215223"/>
<accession>A0AAQ6IDH6</accession>
<evidence type="ECO:0000313" key="2">
    <source>
        <dbReference type="Ensembl" id="ENSATEP00000072701.1"/>
    </source>
</evidence>
<reference evidence="2" key="3">
    <citation type="submission" date="2025-09" db="UniProtKB">
        <authorList>
            <consortium name="Ensembl"/>
        </authorList>
    </citation>
    <scope>IDENTIFICATION</scope>
</reference>
<reference evidence="2 3" key="1">
    <citation type="submission" date="2021-04" db="EMBL/GenBank/DDBJ databases">
        <authorList>
            <consortium name="Wellcome Sanger Institute Data Sharing"/>
        </authorList>
    </citation>
    <scope>NUCLEOTIDE SEQUENCE [LARGE SCALE GENOMIC DNA]</scope>
</reference>
<protein>
    <recommendedName>
        <fullName evidence="4">C-type lectin domain-containing protein</fullName>
    </recommendedName>
</protein>
<dbReference type="PANTHER" id="PTHR45710:SF31">
    <property type="entry name" value="EARLY ACTIVATION ANTIGEN CD69"/>
    <property type="match status" value="1"/>
</dbReference>